<evidence type="ECO:0000313" key="1">
    <source>
        <dbReference type="EMBL" id="KAA6397698.1"/>
    </source>
</evidence>
<organism evidence="1 2">
    <name type="scientific">Streblomastix strix</name>
    <dbReference type="NCBI Taxonomy" id="222440"/>
    <lineage>
        <taxon>Eukaryota</taxon>
        <taxon>Metamonada</taxon>
        <taxon>Preaxostyla</taxon>
        <taxon>Oxymonadida</taxon>
        <taxon>Streblomastigidae</taxon>
        <taxon>Streblomastix</taxon>
    </lineage>
</organism>
<name>A0A5J4WS08_9EUKA</name>
<dbReference type="AlphaFoldDB" id="A0A5J4WS08"/>
<reference evidence="1 2" key="1">
    <citation type="submission" date="2019-03" db="EMBL/GenBank/DDBJ databases">
        <title>Single cell metagenomics reveals metabolic interactions within the superorganism composed of flagellate Streblomastix strix and complex community of Bacteroidetes bacteria on its surface.</title>
        <authorList>
            <person name="Treitli S.C."/>
            <person name="Kolisko M."/>
            <person name="Husnik F."/>
            <person name="Keeling P."/>
            <person name="Hampl V."/>
        </authorList>
    </citation>
    <scope>NUCLEOTIDE SEQUENCE [LARGE SCALE GENOMIC DNA]</scope>
    <source>
        <strain evidence="1">ST1C</strain>
    </source>
</reference>
<accession>A0A5J4WS08</accession>
<comment type="caution">
    <text evidence="1">The sequence shown here is derived from an EMBL/GenBank/DDBJ whole genome shotgun (WGS) entry which is preliminary data.</text>
</comment>
<evidence type="ECO:0000313" key="2">
    <source>
        <dbReference type="Proteomes" id="UP000324800"/>
    </source>
</evidence>
<dbReference type="EMBL" id="SNRW01001119">
    <property type="protein sequence ID" value="KAA6397698.1"/>
    <property type="molecule type" value="Genomic_DNA"/>
</dbReference>
<proteinExistence type="predicted"/>
<dbReference type="Proteomes" id="UP000324800">
    <property type="component" value="Unassembled WGS sequence"/>
</dbReference>
<protein>
    <submittedName>
        <fullName evidence="1">Uncharacterized protein</fullName>
    </submittedName>
</protein>
<sequence length="110" mass="12411">MHGHIDAAFEGMKGVITRQRHFDWIDPNELMQNYLELDEHIRGVHDPQQGVYRNIAKSDQSLGINACSYELLNDIGSQSLPQLSSHATAPSKGIHKEDDLIQFITNKSNI</sequence>
<gene>
    <name evidence="1" type="ORF">EZS28_006770</name>
</gene>